<reference evidence="1" key="1">
    <citation type="submission" date="2018-02" db="EMBL/GenBank/DDBJ databases">
        <title>Rhizophora mucronata_Transcriptome.</title>
        <authorList>
            <person name="Meera S.P."/>
            <person name="Sreeshan A."/>
            <person name="Augustine A."/>
        </authorList>
    </citation>
    <scope>NUCLEOTIDE SEQUENCE</scope>
    <source>
        <tissue evidence="1">Leaf</tissue>
    </source>
</reference>
<dbReference type="AlphaFoldDB" id="A0A2P2QPK2"/>
<proteinExistence type="predicted"/>
<sequence>MPPIFHWIASFIKIFFFPKISSPFPCNIFEL</sequence>
<name>A0A2P2QPK2_RHIMU</name>
<protein>
    <submittedName>
        <fullName evidence="1">Uncharacterized protein</fullName>
    </submittedName>
</protein>
<evidence type="ECO:0000313" key="1">
    <source>
        <dbReference type="EMBL" id="MBX68821.1"/>
    </source>
</evidence>
<accession>A0A2P2QPK2</accession>
<dbReference type="EMBL" id="GGEC01088337">
    <property type="protein sequence ID" value="MBX68821.1"/>
    <property type="molecule type" value="Transcribed_RNA"/>
</dbReference>
<organism evidence="1">
    <name type="scientific">Rhizophora mucronata</name>
    <name type="common">Asiatic mangrove</name>
    <dbReference type="NCBI Taxonomy" id="61149"/>
    <lineage>
        <taxon>Eukaryota</taxon>
        <taxon>Viridiplantae</taxon>
        <taxon>Streptophyta</taxon>
        <taxon>Embryophyta</taxon>
        <taxon>Tracheophyta</taxon>
        <taxon>Spermatophyta</taxon>
        <taxon>Magnoliopsida</taxon>
        <taxon>eudicotyledons</taxon>
        <taxon>Gunneridae</taxon>
        <taxon>Pentapetalae</taxon>
        <taxon>rosids</taxon>
        <taxon>fabids</taxon>
        <taxon>Malpighiales</taxon>
        <taxon>Rhizophoraceae</taxon>
        <taxon>Rhizophora</taxon>
    </lineage>
</organism>